<feature type="region of interest" description="Disordered" evidence="1">
    <location>
        <begin position="1"/>
        <end position="38"/>
    </location>
</feature>
<feature type="compositionally biased region" description="Low complexity" evidence="1">
    <location>
        <begin position="76"/>
        <end position="87"/>
    </location>
</feature>
<accession>A0A7W7SBC6</accession>
<dbReference type="AlphaFoldDB" id="A0A7W7SBC6"/>
<dbReference type="EMBL" id="JACHJR010000001">
    <property type="protein sequence ID" value="MBB4947345.1"/>
    <property type="molecule type" value="Genomic_DNA"/>
</dbReference>
<feature type="region of interest" description="Disordered" evidence="1">
    <location>
        <begin position="66"/>
        <end position="96"/>
    </location>
</feature>
<feature type="compositionally biased region" description="Polar residues" evidence="1">
    <location>
        <begin position="1"/>
        <end position="16"/>
    </location>
</feature>
<name>A0A7W7SBC6_9ACTN</name>
<feature type="compositionally biased region" description="Low complexity" evidence="1">
    <location>
        <begin position="17"/>
        <end position="31"/>
    </location>
</feature>
<reference evidence="2 3" key="1">
    <citation type="submission" date="2020-08" db="EMBL/GenBank/DDBJ databases">
        <title>Sequencing the genomes of 1000 actinobacteria strains.</title>
        <authorList>
            <person name="Klenk H.-P."/>
        </authorList>
    </citation>
    <scope>NUCLEOTIDE SEQUENCE [LARGE SCALE GENOMIC DNA]</scope>
    <source>
        <strain evidence="2 3">DSM 44786</strain>
    </source>
</reference>
<evidence type="ECO:0000313" key="3">
    <source>
        <dbReference type="Proteomes" id="UP000573327"/>
    </source>
</evidence>
<gene>
    <name evidence="2" type="ORF">F4556_002880</name>
</gene>
<dbReference type="Proteomes" id="UP000573327">
    <property type="component" value="Unassembled WGS sequence"/>
</dbReference>
<sequence length="96" mass="9822">MTTLHTRTTVPRATSSVPPRQVVPVFPPIRRGSGGRHRLQRAVRHRPGLLATSLLAAATALAASQLRPGSPPPASAPAVAAEAVTAPRCPGTAPPS</sequence>
<keyword evidence="3" id="KW-1185">Reference proteome</keyword>
<evidence type="ECO:0000256" key="1">
    <source>
        <dbReference type="SAM" id="MobiDB-lite"/>
    </source>
</evidence>
<evidence type="ECO:0000313" key="2">
    <source>
        <dbReference type="EMBL" id="MBB4947345.1"/>
    </source>
</evidence>
<dbReference type="RefSeq" id="WP_184915182.1">
    <property type="nucleotide sequence ID" value="NZ_JACHJR010000001.1"/>
</dbReference>
<protein>
    <submittedName>
        <fullName evidence="2">Uncharacterized protein</fullName>
    </submittedName>
</protein>
<comment type="caution">
    <text evidence="2">The sequence shown here is derived from an EMBL/GenBank/DDBJ whole genome shotgun (WGS) entry which is preliminary data.</text>
</comment>
<organism evidence="2 3">
    <name type="scientific">Kitasatospora gansuensis</name>
    <dbReference type="NCBI Taxonomy" id="258050"/>
    <lineage>
        <taxon>Bacteria</taxon>
        <taxon>Bacillati</taxon>
        <taxon>Actinomycetota</taxon>
        <taxon>Actinomycetes</taxon>
        <taxon>Kitasatosporales</taxon>
        <taxon>Streptomycetaceae</taxon>
        <taxon>Kitasatospora</taxon>
    </lineage>
</organism>
<proteinExistence type="predicted"/>